<evidence type="ECO:0000313" key="1">
    <source>
        <dbReference type="EMBL" id="OXM63144.1"/>
    </source>
</evidence>
<dbReference type="EMBL" id="NMUL01000038">
    <property type="protein sequence ID" value="OXM63144.1"/>
    <property type="molecule type" value="Genomic_DNA"/>
</dbReference>
<evidence type="ECO:0008006" key="3">
    <source>
        <dbReference type="Google" id="ProtNLM"/>
    </source>
</evidence>
<keyword evidence="2" id="KW-1185">Reference proteome</keyword>
<gene>
    <name evidence="1" type="ORF">CF165_32835</name>
</gene>
<accession>A0A229SWW0</accession>
<dbReference type="Proteomes" id="UP000215199">
    <property type="component" value="Unassembled WGS sequence"/>
</dbReference>
<proteinExistence type="predicted"/>
<organism evidence="1 2">
    <name type="scientific">Amycolatopsis vastitatis</name>
    <dbReference type="NCBI Taxonomy" id="1905142"/>
    <lineage>
        <taxon>Bacteria</taxon>
        <taxon>Bacillati</taxon>
        <taxon>Actinomycetota</taxon>
        <taxon>Actinomycetes</taxon>
        <taxon>Pseudonocardiales</taxon>
        <taxon>Pseudonocardiaceae</taxon>
        <taxon>Amycolatopsis</taxon>
    </lineage>
</organism>
<dbReference type="AlphaFoldDB" id="A0A229SWW0"/>
<evidence type="ECO:0000313" key="2">
    <source>
        <dbReference type="Proteomes" id="UP000215199"/>
    </source>
</evidence>
<dbReference type="OrthoDB" id="3699185at2"/>
<sequence>MTGTGVPVPVDVAELVVRALRPLLAGGADPVAAGAQVSTETGRGPDGGPPVLPWLLVAEDGHTWDWPAVQRAAIRLTCWHHDAHSSKALAALALGLLCTPAPPGALLRGDPVAAPVAGIDPYTAAPLATVAVAVYARTPPR</sequence>
<reference evidence="2" key="1">
    <citation type="submission" date="2017-07" db="EMBL/GenBank/DDBJ databases">
        <title>Comparative genome mining reveals phylogenetic distribution patterns of secondary metabolites in Amycolatopsis.</title>
        <authorList>
            <person name="Adamek M."/>
            <person name="Alanjary M."/>
            <person name="Sales-Ortells H."/>
            <person name="Goodfellow M."/>
            <person name="Bull A.T."/>
            <person name="Kalinowski J."/>
            <person name="Ziemert N."/>
        </authorList>
    </citation>
    <scope>NUCLEOTIDE SEQUENCE [LARGE SCALE GENOMIC DNA]</scope>
    <source>
        <strain evidence="2">H5</strain>
    </source>
</reference>
<comment type="caution">
    <text evidence="1">The sequence shown here is derived from an EMBL/GenBank/DDBJ whole genome shotgun (WGS) entry which is preliminary data.</text>
</comment>
<name>A0A229SWW0_9PSEU</name>
<dbReference type="RefSeq" id="WP_093951452.1">
    <property type="nucleotide sequence ID" value="NZ_NMUL01000038.1"/>
</dbReference>
<protein>
    <recommendedName>
        <fullName evidence="3">DUF3168 domain-containing protein</fullName>
    </recommendedName>
</protein>